<dbReference type="AlphaFoldDB" id="F8N9J6"/>
<accession>F8N9J6</accession>
<dbReference type="OrthoDB" id="947434at2"/>
<evidence type="ECO:0008006" key="3">
    <source>
        <dbReference type="Google" id="ProtNLM"/>
    </source>
</evidence>
<dbReference type="EMBL" id="GL945017">
    <property type="protein sequence ID" value="EGN55710.1"/>
    <property type="molecule type" value="Genomic_DNA"/>
</dbReference>
<sequence length="186" mass="20556">MRFLRILLILILVCCIKLTYAHTLPGNNDSGFVLQPHVGIAVSNLSGSGLNSRVGLSTALDLIYTANSLVNLKSGIEYTVMGAKDGYSKLALGYIDVPVIADWRVYKGLYAGTGGILGINLLDGRTDFLFFSKAHRCNLSIPIDIGYHLGKWTLEIRYMHGITNAYKDFNYKNRCTLFTLGYNIPI</sequence>
<proteinExistence type="predicted"/>
<gene>
    <name evidence="1" type="ORF">Premu_0224</name>
</gene>
<dbReference type="STRING" id="688246.Premu_0224"/>
<evidence type="ECO:0000313" key="2">
    <source>
        <dbReference type="Proteomes" id="UP000002772"/>
    </source>
</evidence>
<protein>
    <recommendedName>
        <fullName evidence="3">Outer membrane protein beta-barrel domain-containing protein</fullName>
    </recommendedName>
</protein>
<organism evidence="1 2">
    <name type="scientific">Hallella multisaccharivorax DSM 17128</name>
    <dbReference type="NCBI Taxonomy" id="688246"/>
    <lineage>
        <taxon>Bacteria</taxon>
        <taxon>Pseudomonadati</taxon>
        <taxon>Bacteroidota</taxon>
        <taxon>Bacteroidia</taxon>
        <taxon>Bacteroidales</taxon>
        <taxon>Prevotellaceae</taxon>
        <taxon>Hallella</taxon>
    </lineage>
</organism>
<dbReference type="HOGENOM" id="CLU_1453211_0_0_10"/>
<name>F8N9J6_9BACT</name>
<keyword evidence="2" id="KW-1185">Reference proteome</keyword>
<evidence type="ECO:0000313" key="1">
    <source>
        <dbReference type="EMBL" id="EGN55710.1"/>
    </source>
</evidence>
<reference evidence="2" key="1">
    <citation type="journal article" date="2011" name="Stand. Genomic Sci.">
        <title>Non-contiguous finished genome sequence of the opportunistic oral pathogen Prevotella multisaccharivorax type strain (PPPA20).</title>
        <authorList>
            <person name="Pati A."/>
            <person name="Gronow S."/>
            <person name="Lu M."/>
            <person name="Lapidus A."/>
            <person name="Nolan M."/>
            <person name="Lucas S."/>
            <person name="Hammon N."/>
            <person name="Deshpande S."/>
            <person name="Cheng J.F."/>
            <person name="Tapia R."/>
            <person name="Han C."/>
            <person name="Goodwin L."/>
            <person name="Pitluck S."/>
            <person name="Liolios K."/>
            <person name="Pagani I."/>
            <person name="Mavromatis K."/>
            <person name="Mikhailova N."/>
            <person name="Huntemann M."/>
            <person name="Chen A."/>
            <person name="Palaniappan K."/>
            <person name="Land M."/>
            <person name="Hauser L."/>
            <person name="Detter J.C."/>
            <person name="Brambilla E.M."/>
            <person name="Rohde M."/>
            <person name="Goker M."/>
            <person name="Woyke T."/>
            <person name="Bristow J."/>
            <person name="Eisen J.A."/>
            <person name="Markowitz V."/>
            <person name="Hugenholtz P."/>
            <person name="Kyrpides N.C."/>
            <person name="Klenk H.P."/>
            <person name="Ivanova N."/>
        </authorList>
    </citation>
    <scope>NUCLEOTIDE SEQUENCE [LARGE SCALE GENOMIC DNA]</scope>
    <source>
        <strain evidence="2">DSM 17128</strain>
    </source>
</reference>
<dbReference type="Proteomes" id="UP000002772">
    <property type="component" value="Unassembled WGS sequence"/>
</dbReference>